<dbReference type="InterPro" id="IPR007111">
    <property type="entry name" value="NACHT_NTPase"/>
</dbReference>
<dbReference type="InterPro" id="IPR027417">
    <property type="entry name" value="P-loop_NTPase"/>
</dbReference>
<dbReference type="PANTHER" id="PTHR10039">
    <property type="entry name" value="AMELOGENIN"/>
    <property type="match status" value="1"/>
</dbReference>
<reference evidence="4" key="1">
    <citation type="journal article" date="2021" name="New Phytol.">
        <title>Evolutionary innovations through gain and loss of genes in the ectomycorrhizal Boletales.</title>
        <authorList>
            <person name="Wu G."/>
            <person name="Miyauchi S."/>
            <person name="Morin E."/>
            <person name="Kuo A."/>
            <person name="Drula E."/>
            <person name="Varga T."/>
            <person name="Kohler A."/>
            <person name="Feng B."/>
            <person name="Cao Y."/>
            <person name="Lipzen A."/>
            <person name="Daum C."/>
            <person name="Hundley H."/>
            <person name="Pangilinan J."/>
            <person name="Johnson J."/>
            <person name="Barry K."/>
            <person name="LaButti K."/>
            <person name="Ng V."/>
            <person name="Ahrendt S."/>
            <person name="Min B."/>
            <person name="Choi I.G."/>
            <person name="Park H."/>
            <person name="Plett J.M."/>
            <person name="Magnuson J."/>
            <person name="Spatafora J.W."/>
            <person name="Nagy L.G."/>
            <person name="Henrissat B."/>
            <person name="Grigoriev I.V."/>
            <person name="Yang Z.L."/>
            <person name="Xu J."/>
            <person name="Martin F.M."/>
        </authorList>
    </citation>
    <scope>NUCLEOTIDE SEQUENCE</scope>
    <source>
        <strain evidence="4">KKN 215</strain>
    </source>
</reference>
<dbReference type="Gene3D" id="3.40.50.300">
    <property type="entry name" value="P-loop containing nucleotide triphosphate hydrolases"/>
    <property type="match status" value="1"/>
</dbReference>
<dbReference type="OrthoDB" id="4760524at2759"/>
<comment type="caution">
    <text evidence="4">The sequence shown here is derived from an EMBL/GenBank/DDBJ whole genome shotgun (WGS) entry which is preliminary data.</text>
</comment>
<accession>A0A8K0XKY6</accession>
<evidence type="ECO:0000256" key="2">
    <source>
        <dbReference type="SAM" id="MobiDB-lite"/>
    </source>
</evidence>
<organism evidence="4 5">
    <name type="scientific">Cristinia sonorae</name>
    <dbReference type="NCBI Taxonomy" id="1940300"/>
    <lineage>
        <taxon>Eukaryota</taxon>
        <taxon>Fungi</taxon>
        <taxon>Dikarya</taxon>
        <taxon>Basidiomycota</taxon>
        <taxon>Agaricomycotina</taxon>
        <taxon>Agaricomycetes</taxon>
        <taxon>Agaricomycetidae</taxon>
        <taxon>Agaricales</taxon>
        <taxon>Pleurotineae</taxon>
        <taxon>Stephanosporaceae</taxon>
        <taxon>Cristinia</taxon>
    </lineage>
</organism>
<gene>
    <name evidence="4" type="ORF">BXZ70DRAFT_1012357</name>
</gene>
<evidence type="ECO:0000313" key="4">
    <source>
        <dbReference type="EMBL" id="KAH8082002.1"/>
    </source>
</evidence>
<name>A0A8K0XKY6_9AGAR</name>
<feature type="region of interest" description="Disordered" evidence="2">
    <location>
        <begin position="29"/>
        <end position="62"/>
    </location>
</feature>
<dbReference type="AlphaFoldDB" id="A0A8K0XKY6"/>
<dbReference type="Pfam" id="PF24883">
    <property type="entry name" value="NPHP3_N"/>
    <property type="match status" value="1"/>
</dbReference>
<evidence type="ECO:0000313" key="5">
    <source>
        <dbReference type="Proteomes" id="UP000813824"/>
    </source>
</evidence>
<evidence type="ECO:0000256" key="1">
    <source>
        <dbReference type="ARBA" id="ARBA00022737"/>
    </source>
</evidence>
<feature type="compositionally biased region" description="Low complexity" evidence="2">
    <location>
        <begin position="47"/>
        <end position="57"/>
    </location>
</feature>
<protein>
    <recommendedName>
        <fullName evidence="3">NACHT domain-containing protein</fullName>
    </recommendedName>
</protein>
<evidence type="ECO:0000259" key="3">
    <source>
        <dbReference type="PROSITE" id="PS50837"/>
    </source>
</evidence>
<dbReference type="SUPFAM" id="SSF52540">
    <property type="entry name" value="P-loop containing nucleoside triphosphate hydrolases"/>
    <property type="match status" value="1"/>
</dbReference>
<proteinExistence type="predicted"/>
<dbReference type="EMBL" id="JAEVFJ010000051">
    <property type="protein sequence ID" value="KAH8082002.1"/>
    <property type="molecule type" value="Genomic_DNA"/>
</dbReference>
<dbReference type="PANTHER" id="PTHR10039:SF17">
    <property type="entry name" value="FUNGAL STAND N-TERMINAL GOODBYE DOMAIN-CONTAINING PROTEIN-RELATED"/>
    <property type="match status" value="1"/>
</dbReference>
<keyword evidence="5" id="KW-1185">Reference proteome</keyword>
<sequence length="791" mass="89312">MQWIKLPRIEPLNPGRATVIRTAQTTVLASGHPSNNGSSLLGPPQKSSPSNRGSSSSLNKRNDSTVKIDRVLGLTRYVLDIGAIAAEFNPIAKAVVAGVTKLLKVAEGVRENKHTIGTITTRLEHLINILGTDPTAGAVFDSVNNGRFEKMLDQLEEMDHQGLLRSVVGSASDTDKKQLEDMTRDIHAIITEFQLKLQLEHRERLLEMRRCMEEVHGGVKDAEAVVVLSKLKHSEDAAYEKGQQETMAGKRTACLIGTRMEVLKRLEVWVSTNGDHRVYWLNGMAGTGKSTIADSLVQFTFTHGLYGASFFCSRDFESARNVHLIFPTIAHELAHTLPSVYRDELLKFLKSRANPTLGSLEQQLTNLILEPLQKVSHLFKHNYTIIIDALDECDNDHVRPLPFIVLLLKHVEDFTRAELRKYQDRLDLHDEPLALVARDIWTYTQARLHEIYMDHAHEDPPFWYTNDEVATIVEHAGALFIFAATLCKFINSCLYFPRRHLDQLLTELTLSSSGTSATQTKATQHLDLLYRHVLSEAIREDDEDKDHVLFVVASVLLLSQPLSCGDLAALLGGFYTFGVIQALLKHLRSVIAVPADLGKPVRAFHASFEDYVTTRGRADDRFYIDPASHHAKLALRCFTVMSTALTEDNICRLPLSVHYSGISDLKEHCSRYIPHTLAYASYFWVDHLAKVLTESSMSEDLAKALHVFLTKNLLRWINLLATSGKLDRCIPMLAIMRKLLLKYQLRDHELFSLIYDAERLVDKFYDLIHDFTMQVYISALPFVPRNTSIYK</sequence>
<keyword evidence="1" id="KW-0677">Repeat</keyword>
<dbReference type="InterPro" id="IPR056884">
    <property type="entry name" value="NPHP3-like_N"/>
</dbReference>
<dbReference type="InterPro" id="IPR059179">
    <property type="entry name" value="MLKL-like_MCAfunc"/>
</dbReference>
<dbReference type="CDD" id="cd21037">
    <property type="entry name" value="MLKL_NTD"/>
    <property type="match status" value="1"/>
</dbReference>
<feature type="compositionally biased region" description="Polar residues" evidence="2">
    <location>
        <begin position="29"/>
        <end position="39"/>
    </location>
</feature>
<dbReference type="Proteomes" id="UP000813824">
    <property type="component" value="Unassembled WGS sequence"/>
</dbReference>
<feature type="domain" description="NACHT" evidence="3">
    <location>
        <begin position="277"/>
        <end position="392"/>
    </location>
</feature>
<dbReference type="PROSITE" id="PS50837">
    <property type="entry name" value="NACHT"/>
    <property type="match status" value="1"/>
</dbReference>